<sequence length="467" mass="48975">MNDIRPPASPEALVALEGELRTLLGERGVSVELAAREKASLDGSRLSPVISEQLPLGLADLVAYPATAEQIAEVVAAAVRHGVPITPRGKGTGNYGQAIPMSGGLVLDMTRAKAIVEVGDGFITAEAGATMVALEQAANKAGQQILMYPSTAQSSLGGFLSGGSGGTGSIKHGSNSSGFVTALDVVHASPDARLVHVEGDDAQPYVHNYGTAGIIARATVRLEPLQDWRGFFASFDTFEQALSLIRPFAALEPTPRLVSADLPTLADALPADPGIPAGRVSLRAILDVATVAEATRQVEEAGGRVEDVREGAQTSMKISMMSYNHPIEWLQKAYPDRYFHVEVSGDALVDRIDEVHAVYEGGMLHIESQHGRPIGMLAGVYTTADDVYAGFAKLKDLGVGYHNPHQWFVDFEPARTRELAAGTDPDGLLNPGKLVDPTTVGGPDTGVKGGHAAPTGRIGIDTGVKVS</sequence>
<dbReference type="OrthoDB" id="9811261at2"/>
<keyword evidence="2" id="KW-0285">Flavoprotein</keyword>
<evidence type="ECO:0000256" key="1">
    <source>
        <dbReference type="ARBA" id="ARBA00008000"/>
    </source>
</evidence>
<evidence type="ECO:0000259" key="5">
    <source>
        <dbReference type="PROSITE" id="PS51387"/>
    </source>
</evidence>
<keyword evidence="3" id="KW-0274">FAD</keyword>
<dbReference type="InterPro" id="IPR016164">
    <property type="entry name" value="FAD-linked_Oxase-like_C"/>
</dbReference>
<dbReference type="PROSITE" id="PS51387">
    <property type="entry name" value="FAD_PCMH"/>
    <property type="match status" value="1"/>
</dbReference>
<dbReference type="InterPro" id="IPR036318">
    <property type="entry name" value="FAD-bd_PCMH-like_sf"/>
</dbReference>
<dbReference type="PANTHER" id="PTHR11748">
    <property type="entry name" value="D-LACTATE DEHYDROGENASE"/>
    <property type="match status" value="1"/>
</dbReference>
<accession>A0A7W3PJ40</accession>
<dbReference type="InterPro" id="IPR016166">
    <property type="entry name" value="FAD-bd_PCMH"/>
</dbReference>
<evidence type="ECO:0000256" key="4">
    <source>
        <dbReference type="SAM" id="MobiDB-lite"/>
    </source>
</evidence>
<dbReference type="RefSeq" id="WP_146854851.1">
    <property type="nucleotide sequence ID" value="NZ_BAAAHR010000008.1"/>
</dbReference>
<reference evidence="7 9" key="2">
    <citation type="submission" date="2020-07" db="EMBL/GenBank/DDBJ databases">
        <title>Sequencing the genomes of 1000 actinobacteria strains.</title>
        <authorList>
            <person name="Klenk H.-P."/>
        </authorList>
    </citation>
    <scope>NUCLEOTIDE SEQUENCE [LARGE SCALE GENOMIC DNA]</scope>
    <source>
        <strain evidence="7 9">DSM 10309</strain>
    </source>
</reference>
<dbReference type="GO" id="GO:0071949">
    <property type="term" value="F:FAD binding"/>
    <property type="evidence" value="ECO:0007669"/>
    <property type="project" value="InterPro"/>
</dbReference>
<dbReference type="GO" id="GO:0004458">
    <property type="term" value="F:D-lactate dehydrogenase (cytochrome) activity"/>
    <property type="evidence" value="ECO:0007669"/>
    <property type="project" value="TreeGrafter"/>
</dbReference>
<feature type="region of interest" description="Disordered" evidence="4">
    <location>
        <begin position="443"/>
        <end position="467"/>
    </location>
</feature>
<feature type="domain" description="FAD-binding PCMH-type" evidence="5">
    <location>
        <begin position="55"/>
        <end position="225"/>
    </location>
</feature>
<evidence type="ECO:0000256" key="3">
    <source>
        <dbReference type="ARBA" id="ARBA00022827"/>
    </source>
</evidence>
<evidence type="ECO:0000313" key="8">
    <source>
        <dbReference type="Proteomes" id="UP000321154"/>
    </source>
</evidence>
<dbReference type="Proteomes" id="UP000522688">
    <property type="component" value="Unassembled WGS sequence"/>
</dbReference>
<gene>
    <name evidence="7" type="ORF">FB463_001922</name>
    <name evidence="6" type="ORF">FFA01_16270</name>
</gene>
<dbReference type="Proteomes" id="UP000321154">
    <property type="component" value="Unassembled WGS sequence"/>
</dbReference>
<dbReference type="Gene3D" id="3.30.465.10">
    <property type="match status" value="1"/>
</dbReference>
<dbReference type="InterPro" id="IPR016169">
    <property type="entry name" value="FAD-bd_PCMH_sub2"/>
</dbReference>
<dbReference type="EMBL" id="BJUV01000014">
    <property type="protein sequence ID" value="GEK83318.1"/>
    <property type="molecule type" value="Genomic_DNA"/>
</dbReference>
<evidence type="ECO:0000313" key="6">
    <source>
        <dbReference type="EMBL" id="GEK83318.1"/>
    </source>
</evidence>
<dbReference type="PANTHER" id="PTHR11748:SF111">
    <property type="entry name" value="D-LACTATE DEHYDROGENASE, MITOCHONDRIAL-RELATED"/>
    <property type="match status" value="1"/>
</dbReference>
<evidence type="ECO:0000313" key="7">
    <source>
        <dbReference type="EMBL" id="MBA8813673.1"/>
    </source>
</evidence>
<dbReference type="Pfam" id="PF01565">
    <property type="entry name" value="FAD_binding_4"/>
    <property type="match status" value="1"/>
</dbReference>
<dbReference type="EMBL" id="JACGWW010000002">
    <property type="protein sequence ID" value="MBA8813673.1"/>
    <property type="molecule type" value="Genomic_DNA"/>
</dbReference>
<dbReference type="SUPFAM" id="SSF55103">
    <property type="entry name" value="FAD-linked oxidases, C-terminal domain"/>
    <property type="match status" value="1"/>
</dbReference>
<dbReference type="InterPro" id="IPR006094">
    <property type="entry name" value="Oxid_FAD_bind_N"/>
</dbReference>
<protein>
    <submittedName>
        <fullName evidence="6 7">Dehydrogenase</fullName>
    </submittedName>
</protein>
<proteinExistence type="inferred from homology"/>
<reference evidence="6 8" key="1">
    <citation type="submission" date="2019-07" db="EMBL/GenBank/DDBJ databases">
        <title>Whole genome shotgun sequence of Frigoribacterium faeni NBRC 103066.</title>
        <authorList>
            <person name="Hosoyama A."/>
            <person name="Uohara A."/>
            <person name="Ohji S."/>
            <person name="Ichikawa N."/>
        </authorList>
    </citation>
    <scope>NUCLEOTIDE SEQUENCE [LARGE SCALE GENOMIC DNA]</scope>
    <source>
        <strain evidence="6 8">NBRC 103066</strain>
    </source>
</reference>
<evidence type="ECO:0000256" key="2">
    <source>
        <dbReference type="ARBA" id="ARBA00022630"/>
    </source>
</evidence>
<evidence type="ECO:0000313" key="9">
    <source>
        <dbReference type="Proteomes" id="UP000522688"/>
    </source>
</evidence>
<dbReference type="GO" id="GO:1903457">
    <property type="term" value="P:lactate catabolic process"/>
    <property type="evidence" value="ECO:0007669"/>
    <property type="project" value="TreeGrafter"/>
</dbReference>
<dbReference type="GO" id="GO:0008720">
    <property type="term" value="F:D-lactate dehydrogenase (NAD+) activity"/>
    <property type="evidence" value="ECO:0007669"/>
    <property type="project" value="TreeGrafter"/>
</dbReference>
<dbReference type="SUPFAM" id="SSF56176">
    <property type="entry name" value="FAD-binding/transporter-associated domain-like"/>
    <property type="match status" value="1"/>
</dbReference>
<organism evidence="7 9">
    <name type="scientific">Frigoribacterium faeni</name>
    <dbReference type="NCBI Taxonomy" id="145483"/>
    <lineage>
        <taxon>Bacteria</taxon>
        <taxon>Bacillati</taxon>
        <taxon>Actinomycetota</taxon>
        <taxon>Actinomycetes</taxon>
        <taxon>Micrococcales</taxon>
        <taxon>Microbacteriaceae</taxon>
        <taxon>Frigoribacterium</taxon>
    </lineage>
</organism>
<keyword evidence="8" id="KW-1185">Reference proteome</keyword>
<name>A0A7W3PJ40_9MICO</name>
<dbReference type="AlphaFoldDB" id="A0A7W3PJ40"/>
<comment type="caution">
    <text evidence="7">The sequence shown here is derived from an EMBL/GenBank/DDBJ whole genome shotgun (WGS) entry which is preliminary data.</text>
</comment>
<comment type="similarity">
    <text evidence="1">Belongs to the FAD-binding oxidoreductase/transferase type 4 family.</text>
</comment>